<sequence length="293" mass="33123">MQISKTFTALQTLMLHLFRISSEATSADETQEPPVKRQKKTLKKPEPIPDPYIVDVKKVDVTVLESNGKRLRQFSRITVSLNEQNALHNFFNNSQLKKYDLIAVRPGSDAILNTLQRKTDFFDIVTYEQSSKTGWLMMSKKIEAIRDEGVVFEISYASALGDSYARRMMLSNGRFLMQALRRRGIIFSSGARDVIDLRAPYDALNMLCLIGVDSKFARPYLSDYPKSVLLRGESKRSLRGCIAVHSVNAVPSSNLIEAAALSRLLKVPEFRLQVERVPATKKAQSKEETETKC</sequence>
<dbReference type="SUPFAM" id="SSF89550">
    <property type="entry name" value="PHP domain-like"/>
    <property type="match status" value="1"/>
</dbReference>
<dbReference type="AlphaFoldDB" id="A0AAF3FGL8"/>
<keyword evidence="5" id="KW-0732">Signal</keyword>
<evidence type="ECO:0000256" key="1">
    <source>
        <dbReference type="ARBA" id="ARBA00004123"/>
    </source>
</evidence>
<accession>A0AAF3FGL8</accession>
<organism evidence="6 7">
    <name type="scientific">Mesorhabditis belari</name>
    <dbReference type="NCBI Taxonomy" id="2138241"/>
    <lineage>
        <taxon>Eukaryota</taxon>
        <taxon>Metazoa</taxon>
        <taxon>Ecdysozoa</taxon>
        <taxon>Nematoda</taxon>
        <taxon>Chromadorea</taxon>
        <taxon>Rhabditida</taxon>
        <taxon>Rhabditina</taxon>
        <taxon>Rhabditomorpha</taxon>
        <taxon>Rhabditoidea</taxon>
        <taxon>Rhabditidae</taxon>
        <taxon>Mesorhabditinae</taxon>
        <taxon>Mesorhabditis</taxon>
    </lineage>
</organism>
<evidence type="ECO:0000313" key="7">
    <source>
        <dbReference type="WBParaSite" id="MBELARI_LOCUS6223"/>
    </source>
</evidence>
<evidence type="ECO:0000313" key="6">
    <source>
        <dbReference type="Proteomes" id="UP000887575"/>
    </source>
</evidence>
<dbReference type="Proteomes" id="UP000887575">
    <property type="component" value="Unassembled WGS sequence"/>
</dbReference>
<dbReference type="PANTHER" id="PTHR13031">
    <property type="entry name" value="RIBONUCLEASE P SUBUNIT P30"/>
    <property type="match status" value="1"/>
</dbReference>
<reference evidence="7" key="1">
    <citation type="submission" date="2024-02" db="UniProtKB">
        <authorList>
            <consortium name="WormBaseParasite"/>
        </authorList>
    </citation>
    <scope>IDENTIFICATION</scope>
</reference>
<evidence type="ECO:0000256" key="3">
    <source>
        <dbReference type="ARBA" id="ARBA00022694"/>
    </source>
</evidence>
<dbReference type="InterPro" id="IPR002738">
    <property type="entry name" value="RNase_P_p30"/>
</dbReference>
<dbReference type="GO" id="GO:0003723">
    <property type="term" value="F:RNA binding"/>
    <property type="evidence" value="ECO:0007669"/>
    <property type="project" value="TreeGrafter"/>
</dbReference>
<dbReference type="WBParaSite" id="MBELARI_LOCUS6223">
    <property type="protein sequence ID" value="MBELARI_LOCUS6223"/>
    <property type="gene ID" value="MBELARI_LOCUS6223"/>
</dbReference>
<keyword evidence="6" id="KW-1185">Reference proteome</keyword>
<name>A0AAF3FGL8_9BILA</name>
<dbReference type="Pfam" id="PF01876">
    <property type="entry name" value="RNase_P_p30"/>
    <property type="match status" value="1"/>
</dbReference>
<dbReference type="InterPro" id="IPR016195">
    <property type="entry name" value="Pol/histidinol_Pase-like"/>
</dbReference>
<dbReference type="GO" id="GO:0005655">
    <property type="term" value="C:nucleolar ribonuclease P complex"/>
    <property type="evidence" value="ECO:0007669"/>
    <property type="project" value="TreeGrafter"/>
</dbReference>
<dbReference type="PANTHER" id="PTHR13031:SF0">
    <property type="entry name" value="RIBONUCLEASE P PROTEIN SUBUNIT P30"/>
    <property type="match status" value="1"/>
</dbReference>
<evidence type="ECO:0000256" key="2">
    <source>
        <dbReference type="ARBA" id="ARBA00007331"/>
    </source>
</evidence>
<comment type="subcellular location">
    <subcellularLocation>
        <location evidence="1">Nucleus</location>
    </subcellularLocation>
</comment>
<dbReference type="GO" id="GO:0008033">
    <property type="term" value="P:tRNA processing"/>
    <property type="evidence" value="ECO:0007669"/>
    <property type="project" value="UniProtKB-KW"/>
</dbReference>
<evidence type="ECO:0000256" key="5">
    <source>
        <dbReference type="SAM" id="SignalP"/>
    </source>
</evidence>
<evidence type="ECO:0000256" key="4">
    <source>
        <dbReference type="SAM" id="MobiDB-lite"/>
    </source>
</evidence>
<proteinExistence type="inferred from homology"/>
<feature type="signal peptide" evidence="5">
    <location>
        <begin position="1"/>
        <end position="24"/>
    </location>
</feature>
<keyword evidence="3" id="KW-0819">tRNA processing</keyword>
<dbReference type="Gene3D" id="3.20.20.140">
    <property type="entry name" value="Metal-dependent hydrolases"/>
    <property type="match status" value="1"/>
</dbReference>
<protein>
    <submittedName>
        <fullName evidence="7">Uncharacterized protein</fullName>
    </submittedName>
</protein>
<feature type="region of interest" description="Disordered" evidence="4">
    <location>
        <begin position="25"/>
        <end position="46"/>
    </location>
</feature>
<comment type="similarity">
    <text evidence="2">Belongs to the eukaryotic/archaeal RNase P protein component 3 family.</text>
</comment>
<feature type="chain" id="PRO_5042271536" evidence="5">
    <location>
        <begin position="25"/>
        <end position="293"/>
    </location>
</feature>